<gene>
    <name evidence="1" type="ORF">QRX50_38550</name>
</gene>
<dbReference type="Proteomes" id="UP001236014">
    <property type="component" value="Chromosome"/>
</dbReference>
<dbReference type="KEGG" id="acab:QRX50_38550"/>
<evidence type="ECO:0000313" key="1">
    <source>
        <dbReference type="EMBL" id="WIX77254.1"/>
    </source>
</evidence>
<name>A0A9Y2ICZ9_9PSEU</name>
<dbReference type="EMBL" id="CP127294">
    <property type="protein sequence ID" value="WIX77254.1"/>
    <property type="molecule type" value="Genomic_DNA"/>
</dbReference>
<reference evidence="1 2" key="1">
    <citation type="submission" date="2023-06" db="EMBL/GenBank/DDBJ databases">
        <authorList>
            <person name="Oyuntsetseg B."/>
            <person name="Kim S.B."/>
        </authorList>
    </citation>
    <scope>NUCLEOTIDE SEQUENCE [LARGE SCALE GENOMIC DNA]</scope>
    <source>
        <strain evidence="1 2">2-15</strain>
    </source>
</reference>
<sequence>MYYLTSDETGFAEDPVAPRKFDLGQTIRDFPLGVLGYQSIPLRRRPITGRDSPRNKLLVTTVTERSAATPSAEDVFDMNAFRLILILR</sequence>
<organism evidence="1 2">
    <name type="scientific">Amycolatopsis carbonis</name>
    <dbReference type="NCBI Taxonomy" id="715471"/>
    <lineage>
        <taxon>Bacteria</taxon>
        <taxon>Bacillati</taxon>
        <taxon>Actinomycetota</taxon>
        <taxon>Actinomycetes</taxon>
        <taxon>Pseudonocardiales</taxon>
        <taxon>Pseudonocardiaceae</taxon>
        <taxon>Amycolatopsis</taxon>
    </lineage>
</organism>
<proteinExistence type="predicted"/>
<accession>A0A9Y2ICZ9</accession>
<dbReference type="RefSeq" id="WP_285967995.1">
    <property type="nucleotide sequence ID" value="NZ_CP127294.1"/>
</dbReference>
<keyword evidence="2" id="KW-1185">Reference proteome</keyword>
<dbReference type="AlphaFoldDB" id="A0A9Y2ICZ9"/>
<evidence type="ECO:0000313" key="2">
    <source>
        <dbReference type="Proteomes" id="UP001236014"/>
    </source>
</evidence>
<protein>
    <submittedName>
        <fullName evidence="1">Uncharacterized protein</fullName>
    </submittedName>
</protein>